<evidence type="ECO:0000313" key="2">
    <source>
        <dbReference type="Proteomes" id="UP000460157"/>
    </source>
</evidence>
<reference evidence="1 2" key="1">
    <citation type="submission" date="2019-12" db="EMBL/GenBank/DDBJ databases">
        <title>Nesterenkonia muleiensis sp. nov., a novel actinobacterium isolated from sap of Populus euphratica.</title>
        <authorList>
            <person name="Wang R."/>
        </authorList>
    </citation>
    <scope>NUCLEOTIDE SEQUENCE [LARGE SCALE GENOMIC DNA]</scope>
    <source>
        <strain evidence="1 2">F10</strain>
    </source>
</reference>
<keyword evidence="2" id="KW-1185">Reference proteome</keyword>
<evidence type="ECO:0000313" key="1">
    <source>
        <dbReference type="EMBL" id="MVT24987.1"/>
    </source>
</evidence>
<protein>
    <submittedName>
        <fullName evidence="1">Uncharacterized protein</fullName>
    </submittedName>
</protein>
<accession>A0A7K1UET1</accession>
<gene>
    <name evidence="1" type="ORF">GNZ21_01175</name>
</gene>
<dbReference type="RefSeq" id="WP_157320583.1">
    <property type="nucleotide sequence ID" value="NZ_BMFX01000009.1"/>
</dbReference>
<dbReference type="Proteomes" id="UP000460157">
    <property type="component" value="Unassembled WGS sequence"/>
</dbReference>
<dbReference type="EMBL" id="WRPM01000007">
    <property type="protein sequence ID" value="MVT24987.1"/>
    <property type="molecule type" value="Genomic_DNA"/>
</dbReference>
<comment type="caution">
    <text evidence="1">The sequence shown here is derived from an EMBL/GenBank/DDBJ whole genome shotgun (WGS) entry which is preliminary data.</text>
</comment>
<sequence length="45" mass="5327">MNAATYATPEDHADLLRLRGLRDVEQHLDQVRGTGWFRPSRYWRA</sequence>
<dbReference type="AlphaFoldDB" id="A0A7K1UET1"/>
<organism evidence="1 2">
    <name type="scientific">Nesterenkonia alkaliphila</name>
    <dbReference type="NCBI Taxonomy" id="1463631"/>
    <lineage>
        <taxon>Bacteria</taxon>
        <taxon>Bacillati</taxon>
        <taxon>Actinomycetota</taxon>
        <taxon>Actinomycetes</taxon>
        <taxon>Micrococcales</taxon>
        <taxon>Micrococcaceae</taxon>
        <taxon>Nesterenkonia</taxon>
    </lineage>
</organism>
<proteinExistence type="predicted"/>
<name>A0A7K1UET1_9MICC</name>